<feature type="region of interest" description="Disordered" evidence="1">
    <location>
        <begin position="1"/>
        <end position="25"/>
    </location>
</feature>
<evidence type="ECO:0000256" key="1">
    <source>
        <dbReference type="SAM" id="MobiDB-lite"/>
    </source>
</evidence>
<protein>
    <submittedName>
        <fullName evidence="2">Uncharacterized protein</fullName>
    </submittedName>
</protein>
<feature type="compositionally biased region" description="Polar residues" evidence="1">
    <location>
        <begin position="1"/>
        <end position="11"/>
    </location>
</feature>
<reference evidence="2" key="1">
    <citation type="submission" date="2014-11" db="EMBL/GenBank/DDBJ databases">
        <authorList>
            <person name="Otto D Thomas"/>
            <person name="Naeem Raeece"/>
        </authorList>
    </citation>
    <scope>NUCLEOTIDE SEQUENCE</scope>
</reference>
<accession>A0A0G4HIX9</accession>
<dbReference type="PhylomeDB" id="A0A0G4HIX9"/>
<name>A0A0G4HIX9_9ALVE</name>
<dbReference type="Gene3D" id="3.10.110.10">
    <property type="entry name" value="Ubiquitin Conjugating Enzyme"/>
    <property type="match status" value="1"/>
</dbReference>
<proteinExistence type="predicted"/>
<gene>
    <name evidence="2" type="ORF">Cvel_7053</name>
</gene>
<dbReference type="VEuPathDB" id="CryptoDB:Cvel_7053"/>
<sequence length="323" mass="36859">MAEASSQSQSVIPADAETSTEDESTRVLTLTEFIERGETVSPGREKRLWVEIKKMEEAVQQVGKFDATGLLFNGSVSRQRVEYENEGGSAYTEWTLSGSILLPHRPAPLQGLLASMRKKENFLEFDEVWDKERQVSVKAVFDAHYPYEPPKITLSFPLHSRNFVSTHPFLLVSEESDETVTVTPNVDVLVKSHASQWSGAWNFRSLLISMQTLTGFPEDFVNDLNRGMECAEVGERCSRWVKERDDGNVREDLVHQRKRMDYHWVLSLCRAQEKKERRLDPTVSLKSLLSPFLKETNEGTSGWGSYLAWIFLRTPTHTHPPPN</sequence>
<dbReference type="EMBL" id="CDMZ01002847">
    <property type="protein sequence ID" value="CEM44133.1"/>
    <property type="molecule type" value="Genomic_DNA"/>
</dbReference>
<dbReference type="InterPro" id="IPR016135">
    <property type="entry name" value="UBQ-conjugating_enzyme/RWD"/>
</dbReference>
<evidence type="ECO:0000313" key="2">
    <source>
        <dbReference type="EMBL" id="CEM44133.1"/>
    </source>
</evidence>
<organism evidence="2">
    <name type="scientific">Chromera velia CCMP2878</name>
    <dbReference type="NCBI Taxonomy" id="1169474"/>
    <lineage>
        <taxon>Eukaryota</taxon>
        <taxon>Sar</taxon>
        <taxon>Alveolata</taxon>
        <taxon>Colpodellida</taxon>
        <taxon>Chromeraceae</taxon>
        <taxon>Chromera</taxon>
    </lineage>
</organism>
<dbReference type="AlphaFoldDB" id="A0A0G4HIX9"/>